<dbReference type="SMART" id="SM00863">
    <property type="entry name" value="tRNA_SAD"/>
    <property type="match status" value="1"/>
</dbReference>
<evidence type="ECO:0000259" key="13">
    <source>
        <dbReference type="PROSITE" id="PS50860"/>
    </source>
</evidence>
<dbReference type="InterPro" id="IPR018165">
    <property type="entry name" value="Ala-tRNA-synth_IIc_core"/>
</dbReference>
<evidence type="ECO:0000256" key="1">
    <source>
        <dbReference type="ARBA" id="ARBA00008226"/>
    </source>
</evidence>
<evidence type="ECO:0000256" key="4">
    <source>
        <dbReference type="ARBA" id="ARBA00022555"/>
    </source>
</evidence>
<keyword evidence="10" id="KW-0694">RNA-binding</keyword>
<dbReference type="InterPro" id="IPR009000">
    <property type="entry name" value="Transl_B-barrel_sf"/>
</dbReference>
<sequence>MLGNFSVGDYFKQEAIDYAWEFITTYMKLAPEKLFITVYTDDDEAAGMWQSSTGTPDERLYRYGKSDNWWGPPGAEGPCGPCSEIHYDFGEQMGCAPIASPSEIAAWIESGMKWEDQPGCHPNCDRCERFVEMWNLVFMQFFQDQAGEMTPLPKPNIDTGMGLERAAVIVQGATNVYDTDLYQPIIGVVGELAGKKYGEDHVADVSLRVVAEHTRGATFLISDGVTPGNEGRGYVLRRLIRRAVRYGRKIGLTEPFVVQVAETVIDRMKGAYPELAQNREFILKMLGGEEQQFERVLDQGLRIIEEALSTGTENSNIGILPGNLAFALYDTYGFPVEETVEIAQERGVSVDMEGFEREMKAQRERARAGSATKFGGGGSGAKIFKYRDLNAGPSEFVGYERLTAQTTIVALLSPDGDAIDHAEQGHEVEVVLRETPFYAEGGGQAGDTGTVLSLKGHIDIEDTQTPLEGLIVHKGRVRSGVMMVGEEVNAKVDRERRLDIARNHSSTHLLHEALRRVLGTHVRQAGSSVSPERLRFDFTHIQAMSSDEIHEVERIVNEQVLRNPPSVKNELAYTQALDSGYLAFFGDKYGETVRVVDMGLNDPEEATARPFSREVCGGTHLDSLGETGLFLITSESSIGSG</sequence>
<evidence type="ECO:0000256" key="7">
    <source>
        <dbReference type="ARBA" id="ARBA00022741"/>
    </source>
</evidence>
<dbReference type="PROSITE" id="PS50860">
    <property type="entry name" value="AA_TRNA_LIGASE_II_ALA"/>
    <property type="match status" value="1"/>
</dbReference>
<dbReference type="Pfam" id="PF01411">
    <property type="entry name" value="tRNA-synt_2c"/>
    <property type="match status" value="1"/>
</dbReference>
<dbReference type="SUPFAM" id="SSF101353">
    <property type="entry name" value="Putative anticodon-binding domain of alanyl-tRNA synthetase (AlaRS)"/>
    <property type="match status" value="1"/>
</dbReference>
<keyword evidence="9" id="KW-0067">ATP-binding</keyword>
<dbReference type="GO" id="GO:0005829">
    <property type="term" value="C:cytosol"/>
    <property type="evidence" value="ECO:0007669"/>
    <property type="project" value="TreeGrafter"/>
</dbReference>
<dbReference type="Gene3D" id="3.30.980.10">
    <property type="entry name" value="Threonyl-trna Synthetase, Chain A, domain 2"/>
    <property type="match status" value="1"/>
</dbReference>
<comment type="similarity">
    <text evidence="1">Belongs to the class-II aminoacyl-tRNA synthetase family.</text>
</comment>
<evidence type="ECO:0000256" key="2">
    <source>
        <dbReference type="ARBA" id="ARBA00013168"/>
    </source>
</evidence>
<dbReference type="GO" id="GO:0005524">
    <property type="term" value="F:ATP binding"/>
    <property type="evidence" value="ECO:0007669"/>
    <property type="project" value="UniProtKB-KW"/>
</dbReference>
<evidence type="ECO:0000256" key="8">
    <source>
        <dbReference type="ARBA" id="ARBA00022833"/>
    </source>
</evidence>
<name>A0A382CIS4_9ZZZZ</name>
<dbReference type="InterPro" id="IPR050058">
    <property type="entry name" value="Ala-tRNA_ligase"/>
</dbReference>
<dbReference type="FunFam" id="2.40.30.130:FF:000001">
    <property type="entry name" value="Alanine--tRNA ligase"/>
    <property type="match status" value="1"/>
</dbReference>
<evidence type="ECO:0000256" key="12">
    <source>
        <dbReference type="ARBA" id="ARBA00023146"/>
    </source>
</evidence>
<dbReference type="GO" id="GO:0046872">
    <property type="term" value="F:metal ion binding"/>
    <property type="evidence" value="ECO:0007669"/>
    <property type="project" value="UniProtKB-KW"/>
</dbReference>
<dbReference type="InterPro" id="IPR012947">
    <property type="entry name" value="tRNA_SAD"/>
</dbReference>
<organism evidence="14">
    <name type="scientific">marine metagenome</name>
    <dbReference type="NCBI Taxonomy" id="408172"/>
    <lineage>
        <taxon>unclassified sequences</taxon>
        <taxon>metagenomes</taxon>
        <taxon>ecological metagenomes</taxon>
    </lineage>
</organism>
<dbReference type="GO" id="GO:0002161">
    <property type="term" value="F:aminoacyl-tRNA deacylase activity"/>
    <property type="evidence" value="ECO:0007669"/>
    <property type="project" value="TreeGrafter"/>
</dbReference>
<dbReference type="SUPFAM" id="SSF55186">
    <property type="entry name" value="ThrRS/AlaRS common domain"/>
    <property type="match status" value="1"/>
</dbReference>
<dbReference type="InterPro" id="IPR018164">
    <property type="entry name" value="Ala-tRNA-synth_IIc_N"/>
</dbReference>
<dbReference type="InterPro" id="IPR018163">
    <property type="entry name" value="Thr/Ala-tRNA-synth_IIc_edit"/>
</dbReference>
<feature type="domain" description="Alanyl-transfer RNA synthetases family profile" evidence="13">
    <location>
        <begin position="1"/>
        <end position="641"/>
    </location>
</feature>
<dbReference type="PRINTS" id="PR00980">
    <property type="entry name" value="TRNASYNTHALA"/>
</dbReference>
<evidence type="ECO:0000256" key="6">
    <source>
        <dbReference type="ARBA" id="ARBA00022723"/>
    </source>
</evidence>
<dbReference type="GO" id="GO:0006419">
    <property type="term" value="P:alanyl-tRNA aminoacylation"/>
    <property type="evidence" value="ECO:0007669"/>
    <property type="project" value="InterPro"/>
</dbReference>
<keyword evidence="6" id="KW-0479">Metal-binding</keyword>
<dbReference type="NCBIfam" id="TIGR00344">
    <property type="entry name" value="alaS"/>
    <property type="match status" value="1"/>
</dbReference>
<dbReference type="EC" id="6.1.1.7" evidence="2"/>
<dbReference type="SUPFAM" id="SSF55681">
    <property type="entry name" value="Class II aaRS and biotin synthetases"/>
    <property type="match status" value="1"/>
</dbReference>
<dbReference type="InterPro" id="IPR023033">
    <property type="entry name" value="Ala_tRNA_ligase_euk/bac"/>
</dbReference>
<dbReference type="FunFam" id="3.30.980.10:FF:000004">
    <property type="entry name" value="Alanine--tRNA ligase, cytoplasmic"/>
    <property type="match status" value="1"/>
</dbReference>
<keyword evidence="8" id="KW-0862">Zinc</keyword>
<dbReference type="InterPro" id="IPR045864">
    <property type="entry name" value="aa-tRNA-synth_II/BPL/LPL"/>
</dbReference>
<dbReference type="Gene3D" id="2.40.30.130">
    <property type="match status" value="1"/>
</dbReference>
<dbReference type="Gene3D" id="3.30.54.20">
    <property type="match status" value="1"/>
</dbReference>
<feature type="non-terminal residue" evidence="14">
    <location>
        <position position="641"/>
    </location>
</feature>
<dbReference type="PANTHER" id="PTHR11777">
    <property type="entry name" value="ALANYL-TRNA SYNTHETASE"/>
    <property type="match status" value="1"/>
</dbReference>
<gene>
    <name evidence="14" type="ORF">METZ01_LOCUS178588</name>
</gene>
<evidence type="ECO:0000256" key="11">
    <source>
        <dbReference type="ARBA" id="ARBA00022917"/>
    </source>
</evidence>
<keyword evidence="12" id="KW-0030">Aminoacyl-tRNA synthetase</keyword>
<dbReference type="EMBL" id="UINC01034614">
    <property type="protein sequence ID" value="SVB25734.1"/>
    <property type="molecule type" value="Genomic_DNA"/>
</dbReference>
<evidence type="ECO:0000256" key="3">
    <source>
        <dbReference type="ARBA" id="ARBA00017959"/>
    </source>
</evidence>
<reference evidence="14" key="1">
    <citation type="submission" date="2018-05" db="EMBL/GenBank/DDBJ databases">
        <authorList>
            <person name="Lanie J.A."/>
            <person name="Ng W.-L."/>
            <person name="Kazmierczak K.M."/>
            <person name="Andrzejewski T.M."/>
            <person name="Davidsen T.M."/>
            <person name="Wayne K.J."/>
            <person name="Tettelin H."/>
            <person name="Glass J.I."/>
            <person name="Rusch D."/>
            <person name="Podicherti R."/>
            <person name="Tsui H.-C.T."/>
            <person name="Winkler M.E."/>
        </authorList>
    </citation>
    <scope>NUCLEOTIDE SEQUENCE</scope>
</reference>
<keyword evidence="7" id="KW-0547">Nucleotide-binding</keyword>
<dbReference type="SUPFAM" id="SSF50447">
    <property type="entry name" value="Translation proteins"/>
    <property type="match status" value="1"/>
</dbReference>
<dbReference type="GO" id="GO:0000049">
    <property type="term" value="F:tRNA binding"/>
    <property type="evidence" value="ECO:0007669"/>
    <property type="project" value="UniProtKB-KW"/>
</dbReference>
<evidence type="ECO:0000256" key="5">
    <source>
        <dbReference type="ARBA" id="ARBA00022598"/>
    </source>
</evidence>
<evidence type="ECO:0000256" key="9">
    <source>
        <dbReference type="ARBA" id="ARBA00022840"/>
    </source>
</evidence>
<keyword evidence="11" id="KW-0648">Protein biosynthesis</keyword>
<evidence type="ECO:0000256" key="10">
    <source>
        <dbReference type="ARBA" id="ARBA00022884"/>
    </source>
</evidence>
<dbReference type="GO" id="GO:0004813">
    <property type="term" value="F:alanine-tRNA ligase activity"/>
    <property type="evidence" value="ECO:0007669"/>
    <property type="project" value="UniProtKB-EC"/>
</dbReference>
<dbReference type="Pfam" id="PF07973">
    <property type="entry name" value="tRNA_SAD"/>
    <property type="match status" value="1"/>
</dbReference>
<protein>
    <recommendedName>
        <fullName evidence="3">Alanine--tRNA ligase</fullName>
        <ecNumber evidence="2">6.1.1.7</ecNumber>
    </recommendedName>
</protein>
<dbReference type="InterPro" id="IPR018162">
    <property type="entry name" value="Ala-tRNA-ligase_IIc_anticod-bd"/>
</dbReference>
<dbReference type="AlphaFoldDB" id="A0A382CIS4"/>
<proteinExistence type="inferred from homology"/>
<dbReference type="InterPro" id="IPR002318">
    <property type="entry name" value="Ala-tRNA-lgiase_IIc"/>
</dbReference>
<dbReference type="PANTHER" id="PTHR11777:SF9">
    <property type="entry name" value="ALANINE--TRNA LIGASE, CYTOPLASMIC"/>
    <property type="match status" value="1"/>
</dbReference>
<keyword evidence="5" id="KW-0436">Ligase</keyword>
<dbReference type="Gene3D" id="3.30.930.10">
    <property type="entry name" value="Bira Bifunctional Protein, Domain 2"/>
    <property type="match status" value="1"/>
</dbReference>
<keyword evidence="4" id="KW-0820">tRNA-binding</keyword>
<dbReference type="HAMAP" id="MF_00036_B">
    <property type="entry name" value="Ala_tRNA_synth_B"/>
    <property type="match status" value="1"/>
</dbReference>
<accession>A0A382CIS4</accession>
<evidence type="ECO:0000313" key="14">
    <source>
        <dbReference type="EMBL" id="SVB25734.1"/>
    </source>
</evidence>